<evidence type="ECO:0000313" key="12">
    <source>
        <dbReference type="Proteomes" id="UP000410984"/>
    </source>
</evidence>
<dbReference type="Gene3D" id="3.30.460.10">
    <property type="entry name" value="Beta Polymerase, domain 2"/>
    <property type="match status" value="1"/>
</dbReference>
<keyword evidence="2" id="KW-1277">Toxin-antitoxin system</keyword>
<keyword evidence="6" id="KW-0547">Nucleotide-binding</keyword>
<evidence type="ECO:0000256" key="8">
    <source>
        <dbReference type="ARBA" id="ARBA00022842"/>
    </source>
</evidence>
<evidence type="ECO:0000256" key="9">
    <source>
        <dbReference type="ARBA" id="ARBA00038276"/>
    </source>
</evidence>
<evidence type="ECO:0000256" key="6">
    <source>
        <dbReference type="ARBA" id="ARBA00022741"/>
    </source>
</evidence>
<reference evidence="11 12" key="1">
    <citation type="submission" date="2019-06" db="EMBL/GenBank/DDBJ databases">
        <authorList>
            <person name="Rodrigo-Torres L."/>
            <person name="Arahal R. D."/>
            <person name="Lucena T."/>
        </authorList>
    </citation>
    <scope>NUCLEOTIDE SEQUENCE [LARGE SCALE GENOMIC DNA]</scope>
    <source>
        <strain evidence="11 12">SB0023/3</strain>
    </source>
</reference>
<dbReference type="PANTHER" id="PTHR33571">
    <property type="entry name" value="SSL8005 PROTEIN"/>
    <property type="match status" value="1"/>
</dbReference>
<comment type="similarity">
    <text evidence="9">Belongs to the MntA antitoxin family.</text>
</comment>
<evidence type="ECO:0000256" key="3">
    <source>
        <dbReference type="ARBA" id="ARBA00022679"/>
    </source>
</evidence>
<dbReference type="InterPro" id="IPR052038">
    <property type="entry name" value="Type-VII_TA_antitoxin"/>
</dbReference>
<dbReference type="PANTHER" id="PTHR33571:SF12">
    <property type="entry name" value="BSL3053 PROTEIN"/>
    <property type="match status" value="1"/>
</dbReference>
<evidence type="ECO:0000256" key="1">
    <source>
        <dbReference type="ARBA" id="ARBA00001946"/>
    </source>
</evidence>
<keyword evidence="12" id="KW-1185">Reference proteome</keyword>
<dbReference type="InterPro" id="IPR002934">
    <property type="entry name" value="Polymerase_NTP_transf_dom"/>
</dbReference>
<evidence type="ECO:0000259" key="10">
    <source>
        <dbReference type="Pfam" id="PF01909"/>
    </source>
</evidence>
<accession>A0A509E8Y4</accession>
<dbReference type="EMBL" id="CABFPH010000010">
    <property type="protein sequence ID" value="VUD70568.1"/>
    <property type="molecule type" value="Genomic_DNA"/>
</dbReference>
<comment type="cofactor">
    <cofactor evidence="1">
        <name>Mg(2+)</name>
        <dbReference type="ChEBI" id="CHEBI:18420"/>
    </cofactor>
</comment>
<proteinExistence type="inferred from homology"/>
<keyword evidence="7" id="KW-0067">ATP-binding</keyword>
<organism evidence="11 12">
    <name type="scientific">Methylobacterium symbioticum</name>
    <dbReference type="NCBI Taxonomy" id="2584084"/>
    <lineage>
        <taxon>Bacteria</taxon>
        <taxon>Pseudomonadati</taxon>
        <taxon>Pseudomonadota</taxon>
        <taxon>Alphaproteobacteria</taxon>
        <taxon>Hyphomicrobiales</taxon>
        <taxon>Methylobacteriaceae</taxon>
        <taxon>Methylobacterium</taxon>
    </lineage>
</organism>
<gene>
    <name evidence="11" type="ORF">MET9862_01138</name>
</gene>
<dbReference type="GO" id="GO:0046872">
    <property type="term" value="F:metal ion binding"/>
    <property type="evidence" value="ECO:0007669"/>
    <property type="project" value="UniProtKB-KW"/>
</dbReference>
<evidence type="ECO:0000313" key="11">
    <source>
        <dbReference type="EMBL" id="VUD70568.1"/>
    </source>
</evidence>
<sequence length="97" mass="11319">MRRDDVIARLRASESDLRRSGVQELWLFGSVARDEARDTSDVDLFVDPDYTRFGFVELIRVEEQLARDLGRTVDLTTREGLHPYLRPTIEREAIRVL</sequence>
<dbReference type="RefSeq" id="WP_142582136.1">
    <property type="nucleotide sequence ID" value="NZ_CABFPH010000010.1"/>
</dbReference>
<evidence type="ECO:0000256" key="7">
    <source>
        <dbReference type="ARBA" id="ARBA00022840"/>
    </source>
</evidence>
<keyword evidence="5" id="KW-0479">Metal-binding</keyword>
<feature type="domain" description="Polymerase nucleotidyl transferase" evidence="10">
    <location>
        <begin position="18"/>
        <end position="95"/>
    </location>
</feature>
<dbReference type="Proteomes" id="UP000410984">
    <property type="component" value="Unassembled WGS sequence"/>
</dbReference>
<evidence type="ECO:0000256" key="2">
    <source>
        <dbReference type="ARBA" id="ARBA00022649"/>
    </source>
</evidence>
<evidence type="ECO:0000256" key="5">
    <source>
        <dbReference type="ARBA" id="ARBA00022723"/>
    </source>
</evidence>
<evidence type="ECO:0000256" key="4">
    <source>
        <dbReference type="ARBA" id="ARBA00022695"/>
    </source>
</evidence>
<dbReference type="OrthoDB" id="559450at2"/>
<dbReference type="AlphaFoldDB" id="A0A509E8Y4"/>
<dbReference type="GO" id="GO:0005524">
    <property type="term" value="F:ATP binding"/>
    <property type="evidence" value="ECO:0007669"/>
    <property type="project" value="UniProtKB-KW"/>
</dbReference>
<keyword evidence="4" id="KW-0548">Nucleotidyltransferase</keyword>
<dbReference type="SUPFAM" id="SSF81301">
    <property type="entry name" value="Nucleotidyltransferase"/>
    <property type="match status" value="1"/>
</dbReference>
<dbReference type="GO" id="GO:0016779">
    <property type="term" value="F:nucleotidyltransferase activity"/>
    <property type="evidence" value="ECO:0007669"/>
    <property type="project" value="UniProtKB-KW"/>
</dbReference>
<keyword evidence="8" id="KW-0460">Magnesium</keyword>
<keyword evidence="3" id="KW-0808">Transferase</keyword>
<dbReference type="Pfam" id="PF01909">
    <property type="entry name" value="NTP_transf_2"/>
    <property type="match status" value="1"/>
</dbReference>
<dbReference type="InterPro" id="IPR043519">
    <property type="entry name" value="NT_sf"/>
</dbReference>
<name>A0A509E8Y4_9HYPH</name>
<dbReference type="CDD" id="cd05403">
    <property type="entry name" value="NT_KNTase_like"/>
    <property type="match status" value="1"/>
</dbReference>
<protein>
    <recommendedName>
        <fullName evidence="10">Polymerase nucleotidyl transferase domain-containing protein</fullName>
    </recommendedName>
</protein>